<evidence type="ECO:0000256" key="4">
    <source>
        <dbReference type="ARBA" id="ARBA00023157"/>
    </source>
</evidence>
<feature type="transmembrane region" description="Helical" evidence="9">
    <location>
        <begin position="12"/>
        <end position="33"/>
    </location>
</feature>
<dbReference type="Gene3D" id="2.60.40.10">
    <property type="entry name" value="Immunoglobulins"/>
    <property type="match status" value="2"/>
</dbReference>
<dbReference type="InterPro" id="IPR013783">
    <property type="entry name" value="Ig-like_fold"/>
</dbReference>
<name>A0A3Q1II50_ANATE</name>
<keyword evidence="2" id="KW-0732">Signal</keyword>
<dbReference type="GO" id="GO:0050852">
    <property type="term" value="P:T cell receptor signaling pathway"/>
    <property type="evidence" value="ECO:0007669"/>
    <property type="project" value="TreeGrafter"/>
</dbReference>
<dbReference type="PANTHER" id="PTHR24100:SF151">
    <property type="entry name" value="ICOS LIGAND"/>
    <property type="match status" value="1"/>
</dbReference>
<dbReference type="Proteomes" id="UP000265040">
    <property type="component" value="Chromosome 18"/>
</dbReference>
<dbReference type="FunFam" id="2.60.40.10:FF:000142">
    <property type="entry name" value="V-set domain-containing T-cell activation inhibitor 1"/>
    <property type="match status" value="1"/>
</dbReference>
<evidence type="ECO:0000256" key="7">
    <source>
        <dbReference type="SAM" id="Coils"/>
    </source>
</evidence>
<keyword evidence="3 9" id="KW-0472">Membrane</keyword>
<feature type="coiled-coil region" evidence="7">
    <location>
        <begin position="206"/>
        <end position="247"/>
    </location>
</feature>
<evidence type="ECO:0000256" key="9">
    <source>
        <dbReference type="SAM" id="Phobius"/>
    </source>
</evidence>
<evidence type="ECO:0000256" key="5">
    <source>
        <dbReference type="ARBA" id="ARBA00023180"/>
    </source>
</evidence>
<sequence>NRYVPSLKLKCFISVSNIFSLVFNLCVSIVNIVEQKTNEIVLYYVILPCLLEPAADVVSKSLEWGRLDLEPRFVHVWHEGQNLLVNQNPAYRGRTSLSTEKLKHGDLSLSLSALKRSDNGQYRCYFPSQGKTSTVELLVGKWTCFHVCRMFLHMFTLVLKCESKGWYPEPELLWLDAEGKILSAGPTETVRGPDDLYTVSSRVTLVNMLKEQSDELNKVKTQLEHQNKDMEREHVDFDKKLQSVDKETESDKVKGYLKLKEITLEIKRQLTKRKQEHEALQQNTQTVLNKTDKVMKEMENKKKEVEKHKVEISKELKKKEKNQLEQKEET</sequence>
<protein>
    <recommendedName>
        <fullName evidence="10">Butyrophilin subfamily 3 member A2-like Ig-C domain-containing protein</fullName>
    </recommendedName>
</protein>
<reference evidence="11" key="2">
    <citation type="submission" date="2025-08" db="UniProtKB">
        <authorList>
            <consortium name="Ensembl"/>
        </authorList>
    </citation>
    <scope>IDENTIFICATION</scope>
</reference>
<evidence type="ECO:0000256" key="2">
    <source>
        <dbReference type="ARBA" id="ARBA00022729"/>
    </source>
</evidence>
<keyword evidence="7" id="KW-0175">Coiled coil</keyword>
<dbReference type="SUPFAM" id="SSF48726">
    <property type="entry name" value="Immunoglobulin"/>
    <property type="match status" value="2"/>
</dbReference>
<dbReference type="PANTHER" id="PTHR24100">
    <property type="entry name" value="BUTYROPHILIN"/>
    <property type="match status" value="1"/>
</dbReference>
<proteinExistence type="predicted"/>
<dbReference type="GO" id="GO:0005102">
    <property type="term" value="F:signaling receptor binding"/>
    <property type="evidence" value="ECO:0007669"/>
    <property type="project" value="TreeGrafter"/>
</dbReference>
<keyword evidence="5" id="KW-0325">Glycoprotein</keyword>
<dbReference type="GO" id="GO:1903037">
    <property type="term" value="P:regulation of leukocyte cell-cell adhesion"/>
    <property type="evidence" value="ECO:0007669"/>
    <property type="project" value="UniProtKB-ARBA"/>
</dbReference>
<keyword evidence="4" id="KW-1015">Disulfide bond</keyword>
<keyword evidence="9" id="KW-1133">Transmembrane helix</keyword>
<dbReference type="Pfam" id="PF22705">
    <property type="entry name" value="C2-set_3"/>
    <property type="match status" value="1"/>
</dbReference>
<feature type="domain" description="Butyrophilin subfamily 3 member A2-like Ig-C" evidence="10">
    <location>
        <begin position="158"/>
        <end position="207"/>
    </location>
</feature>
<evidence type="ECO:0000256" key="8">
    <source>
        <dbReference type="SAM" id="MobiDB-lite"/>
    </source>
</evidence>
<dbReference type="InterPro" id="IPR036179">
    <property type="entry name" value="Ig-like_dom_sf"/>
</dbReference>
<dbReference type="GO" id="GO:0009897">
    <property type="term" value="C:external side of plasma membrane"/>
    <property type="evidence" value="ECO:0007669"/>
    <property type="project" value="TreeGrafter"/>
</dbReference>
<organism evidence="11 12">
    <name type="scientific">Anabas testudineus</name>
    <name type="common">Climbing perch</name>
    <name type="synonym">Anthias testudineus</name>
    <dbReference type="NCBI Taxonomy" id="64144"/>
    <lineage>
        <taxon>Eukaryota</taxon>
        <taxon>Metazoa</taxon>
        <taxon>Chordata</taxon>
        <taxon>Craniata</taxon>
        <taxon>Vertebrata</taxon>
        <taxon>Euteleostomi</taxon>
        <taxon>Actinopterygii</taxon>
        <taxon>Neopterygii</taxon>
        <taxon>Teleostei</taxon>
        <taxon>Neoteleostei</taxon>
        <taxon>Acanthomorphata</taxon>
        <taxon>Anabantaria</taxon>
        <taxon>Anabantiformes</taxon>
        <taxon>Anabantoidei</taxon>
        <taxon>Anabantidae</taxon>
        <taxon>Anabas</taxon>
    </lineage>
</organism>
<dbReference type="AlphaFoldDB" id="A0A3Q1II50"/>
<dbReference type="GeneTree" id="ENSGT01050000244843"/>
<evidence type="ECO:0000313" key="12">
    <source>
        <dbReference type="Proteomes" id="UP000265040"/>
    </source>
</evidence>
<keyword evidence="6" id="KW-0393">Immunoglobulin domain</keyword>
<dbReference type="InterPro" id="IPR050504">
    <property type="entry name" value="IgSF_BTN/MOG"/>
</dbReference>
<reference evidence="11" key="1">
    <citation type="submission" date="2021-04" db="EMBL/GenBank/DDBJ databases">
        <authorList>
            <consortium name="Wellcome Sanger Institute Data Sharing"/>
        </authorList>
    </citation>
    <scope>NUCLEOTIDE SEQUENCE [LARGE SCALE GENOMIC DNA]</scope>
</reference>
<keyword evidence="9" id="KW-0812">Transmembrane</keyword>
<evidence type="ECO:0000256" key="1">
    <source>
        <dbReference type="ARBA" id="ARBA00004370"/>
    </source>
</evidence>
<dbReference type="STRING" id="64144.ENSATEP00000017338"/>
<reference evidence="11" key="3">
    <citation type="submission" date="2025-09" db="UniProtKB">
        <authorList>
            <consortium name="Ensembl"/>
        </authorList>
    </citation>
    <scope>IDENTIFICATION</scope>
</reference>
<dbReference type="OrthoDB" id="10055806at2759"/>
<evidence type="ECO:0000256" key="3">
    <source>
        <dbReference type="ARBA" id="ARBA00023136"/>
    </source>
</evidence>
<dbReference type="InParanoid" id="A0A3Q1II50"/>
<evidence type="ECO:0000313" key="11">
    <source>
        <dbReference type="Ensembl" id="ENSATEP00000017338.2"/>
    </source>
</evidence>
<keyword evidence="12" id="KW-1185">Reference proteome</keyword>
<dbReference type="InterPro" id="IPR053896">
    <property type="entry name" value="BTN3A2-like_Ig-C"/>
</dbReference>
<dbReference type="Ensembl" id="ENSATET00000017630.2">
    <property type="protein sequence ID" value="ENSATEP00000017338.2"/>
    <property type="gene ID" value="ENSATEG00000027672.1"/>
</dbReference>
<accession>A0A3Q1II50</accession>
<feature type="region of interest" description="Disordered" evidence="8">
    <location>
        <begin position="299"/>
        <end position="330"/>
    </location>
</feature>
<dbReference type="GO" id="GO:0001817">
    <property type="term" value="P:regulation of cytokine production"/>
    <property type="evidence" value="ECO:0007669"/>
    <property type="project" value="TreeGrafter"/>
</dbReference>
<evidence type="ECO:0000256" key="6">
    <source>
        <dbReference type="ARBA" id="ARBA00023319"/>
    </source>
</evidence>
<comment type="subcellular location">
    <subcellularLocation>
        <location evidence="1">Membrane</location>
    </subcellularLocation>
</comment>
<evidence type="ECO:0000259" key="10">
    <source>
        <dbReference type="Pfam" id="PF22705"/>
    </source>
</evidence>
<dbReference type="GO" id="GO:0050863">
    <property type="term" value="P:regulation of T cell activation"/>
    <property type="evidence" value="ECO:0007669"/>
    <property type="project" value="UniProtKB-ARBA"/>
</dbReference>